<accession>A0ABD1Y841</accession>
<evidence type="ECO:0000256" key="1">
    <source>
        <dbReference type="SAM" id="MobiDB-lite"/>
    </source>
</evidence>
<dbReference type="EMBL" id="JBHFFA010000006">
    <property type="protein sequence ID" value="KAL2622801.1"/>
    <property type="molecule type" value="Genomic_DNA"/>
</dbReference>
<proteinExistence type="predicted"/>
<name>A0ABD1Y841_9MARC</name>
<feature type="region of interest" description="Disordered" evidence="1">
    <location>
        <begin position="1"/>
        <end position="29"/>
    </location>
</feature>
<evidence type="ECO:0000313" key="3">
    <source>
        <dbReference type="Proteomes" id="UP001605036"/>
    </source>
</evidence>
<evidence type="ECO:0000313" key="2">
    <source>
        <dbReference type="EMBL" id="KAL2622801.1"/>
    </source>
</evidence>
<gene>
    <name evidence="2" type="ORF">R1flu_003006</name>
</gene>
<dbReference type="AlphaFoldDB" id="A0ABD1Y841"/>
<keyword evidence="3" id="KW-1185">Reference proteome</keyword>
<reference evidence="2 3" key="1">
    <citation type="submission" date="2024-09" db="EMBL/GenBank/DDBJ databases">
        <title>Chromosome-scale assembly of Riccia fluitans.</title>
        <authorList>
            <person name="Paukszto L."/>
            <person name="Sawicki J."/>
            <person name="Karawczyk K."/>
            <person name="Piernik-Szablinska J."/>
            <person name="Szczecinska M."/>
            <person name="Mazdziarz M."/>
        </authorList>
    </citation>
    <scope>NUCLEOTIDE SEQUENCE [LARGE SCALE GENOMIC DNA]</scope>
    <source>
        <strain evidence="2">Rf_01</strain>
        <tissue evidence="2">Aerial parts of the thallus</tissue>
    </source>
</reference>
<sequence>MTGAGQTWQPSVPTGISDQIGTTPMDGSVRRMANGQVAAVGTRKQRHDPTMTCTPSRIRMITLPEQSRAQEDKIVMIASKEATRQNTRCIDVRQELGTLTAEQPKCQLLNANGEYNE</sequence>
<organism evidence="2 3">
    <name type="scientific">Riccia fluitans</name>
    <dbReference type="NCBI Taxonomy" id="41844"/>
    <lineage>
        <taxon>Eukaryota</taxon>
        <taxon>Viridiplantae</taxon>
        <taxon>Streptophyta</taxon>
        <taxon>Embryophyta</taxon>
        <taxon>Marchantiophyta</taxon>
        <taxon>Marchantiopsida</taxon>
        <taxon>Marchantiidae</taxon>
        <taxon>Marchantiales</taxon>
        <taxon>Ricciaceae</taxon>
        <taxon>Riccia</taxon>
    </lineage>
</organism>
<comment type="caution">
    <text evidence="2">The sequence shown here is derived from an EMBL/GenBank/DDBJ whole genome shotgun (WGS) entry which is preliminary data.</text>
</comment>
<protein>
    <submittedName>
        <fullName evidence="2">Uncharacterized protein</fullName>
    </submittedName>
</protein>
<feature type="compositionally biased region" description="Polar residues" evidence="1">
    <location>
        <begin position="1"/>
        <end position="22"/>
    </location>
</feature>
<dbReference type="Proteomes" id="UP001605036">
    <property type="component" value="Unassembled WGS sequence"/>
</dbReference>